<evidence type="ECO:0000256" key="9">
    <source>
        <dbReference type="ARBA" id="ARBA00023310"/>
    </source>
</evidence>
<dbReference type="EMBL" id="GDKF01008440">
    <property type="protein sequence ID" value="JAT70182.1"/>
    <property type="molecule type" value="Transcribed_RNA"/>
</dbReference>
<sequence length="167" mass="17830">ASKPQSVCVAGPDPVALVLSPSPLRLPEPARAVPPPQPPTLAHMAARVQQLVSKAKSTVAPIYSTARKEVVKQYDGLLSKNSEYVVKDPEQASKLLKQYTFTKLASIPEGIATCKKEAAAARHRLGQWRDLPVTEAAMYAGFAAEVFAWFCVGEIVGRGGNVAGYSV</sequence>
<evidence type="ECO:0000256" key="4">
    <source>
        <dbReference type="ARBA" id="ARBA00022547"/>
    </source>
</evidence>
<evidence type="ECO:0000256" key="3">
    <source>
        <dbReference type="ARBA" id="ARBA00022448"/>
    </source>
</evidence>
<feature type="non-terminal residue" evidence="10">
    <location>
        <position position="1"/>
    </location>
</feature>
<evidence type="ECO:0008006" key="11">
    <source>
        <dbReference type="Google" id="ProtNLM"/>
    </source>
</evidence>
<proteinExistence type="inferred from homology"/>
<comment type="subcellular location">
    <subcellularLocation>
        <location evidence="1">Mitochondrion membrane</location>
    </subcellularLocation>
</comment>
<keyword evidence="6" id="KW-0406">Ion transport</keyword>
<keyword evidence="7" id="KW-0496">Mitochondrion</keyword>
<dbReference type="GO" id="GO:0015986">
    <property type="term" value="P:proton motive force-driven ATP synthesis"/>
    <property type="evidence" value="ECO:0007669"/>
    <property type="project" value="InterPro"/>
</dbReference>
<dbReference type="GO" id="GO:0045259">
    <property type="term" value="C:proton-transporting ATP synthase complex"/>
    <property type="evidence" value="ECO:0007669"/>
    <property type="project" value="UniProtKB-KW"/>
</dbReference>
<accession>A0A1D1ZT93</accession>
<gene>
    <name evidence="10" type="ORF">g.2689</name>
</gene>
<evidence type="ECO:0000256" key="5">
    <source>
        <dbReference type="ARBA" id="ARBA00022781"/>
    </source>
</evidence>
<keyword evidence="5" id="KW-0375">Hydrogen ion transport</keyword>
<evidence type="ECO:0000313" key="10">
    <source>
        <dbReference type="EMBL" id="JAT70182.1"/>
    </source>
</evidence>
<dbReference type="PANTHER" id="PTHR12386">
    <property type="entry name" value="ATP SYNTHASE SUBUNIT"/>
    <property type="match status" value="1"/>
</dbReference>
<name>A0A1D1ZT93_AUXPR</name>
<protein>
    <recommendedName>
        <fullName evidence="11">ATP synthase subunit g, mitochondrial</fullName>
    </recommendedName>
</protein>
<reference evidence="10" key="1">
    <citation type="submission" date="2015-08" db="EMBL/GenBank/DDBJ databases">
        <authorList>
            <person name="Babu N.S."/>
            <person name="Beckwith C.J."/>
            <person name="Beseler K.G."/>
            <person name="Brison A."/>
            <person name="Carone J.V."/>
            <person name="Caskin T.P."/>
            <person name="Diamond M."/>
            <person name="Durham M.E."/>
            <person name="Foxe J.M."/>
            <person name="Go M."/>
            <person name="Henderson B.A."/>
            <person name="Jones I.B."/>
            <person name="McGettigan J.A."/>
            <person name="Micheletti S.J."/>
            <person name="Nasrallah M.E."/>
            <person name="Ortiz D."/>
            <person name="Piller C.R."/>
            <person name="Privatt S.R."/>
            <person name="Schneider S.L."/>
            <person name="Sharp S."/>
            <person name="Smith T.C."/>
            <person name="Stanton J.D."/>
            <person name="Ullery H.E."/>
            <person name="Wilson R.J."/>
            <person name="Serrano M.G."/>
            <person name="Buck G."/>
            <person name="Lee V."/>
            <person name="Wang Y."/>
            <person name="Carvalho R."/>
            <person name="Voegtly L."/>
            <person name="Shi R."/>
            <person name="Duckworth R."/>
            <person name="Johnson A."/>
            <person name="Loviza R."/>
            <person name="Walstead R."/>
            <person name="Shah Z."/>
            <person name="Kiflezghi M."/>
            <person name="Wade K."/>
            <person name="Ball S.L."/>
            <person name="Bradley K.W."/>
            <person name="Asai D.J."/>
            <person name="Bowman C.A."/>
            <person name="Russell D.A."/>
            <person name="Pope W.H."/>
            <person name="Jacobs-Sera D."/>
            <person name="Hendrix R.W."/>
            <person name="Hatfull G.F."/>
        </authorList>
    </citation>
    <scope>NUCLEOTIDE SEQUENCE</scope>
</reference>
<keyword evidence="8" id="KW-0472">Membrane</keyword>
<evidence type="ECO:0000256" key="8">
    <source>
        <dbReference type="ARBA" id="ARBA00023136"/>
    </source>
</evidence>
<dbReference type="GO" id="GO:0015078">
    <property type="term" value="F:proton transmembrane transporter activity"/>
    <property type="evidence" value="ECO:0007669"/>
    <property type="project" value="InterPro"/>
</dbReference>
<dbReference type="GO" id="GO:0031966">
    <property type="term" value="C:mitochondrial membrane"/>
    <property type="evidence" value="ECO:0007669"/>
    <property type="project" value="UniProtKB-SubCell"/>
</dbReference>
<evidence type="ECO:0000256" key="6">
    <source>
        <dbReference type="ARBA" id="ARBA00023065"/>
    </source>
</evidence>
<evidence type="ECO:0000256" key="7">
    <source>
        <dbReference type="ARBA" id="ARBA00023128"/>
    </source>
</evidence>
<dbReference type="AlphaFoldDB" id="A0A1D1ZT93"/>
<dbReference type="InterPro" id="IPR006808">
    <property type="entry name" value="ATP_synth_F0_gsu_mt"/>
</dbReference>
<keyword evidence="9" id="KW-0066">ATP synthesis</keyword>
<dbReference type="Pfam" id="PF04718">
    <property type="entry name" value="ATP-synt_G"/>
    <property type="match status" value="1"/>
</dbReference>
<keyword evidence="4" id="KW-0138">CF(0)</keyword>
<organism evidence="10">
    <name type="scientific">Auxenochlorella protothecoides</name>
    <name type="common">Green microalga</name>
    <name type="synonym">Chlorella protothecoides</name>
    <dbReference type="NCBI Taxonomy" id="3075"/>
    <lineage>
        <taxon>Eukaryota</taxon>
        <taxon>Viridiplantae</taxon>
        <taxon>Chlorophyta</taxon>
        <taxon>core chlorophytes</taxon>
        <taxon>Trebouxiophyceae</taxon>
        <taxon>Chlorellales</taxon>
        <taxon>Chlorellaceae</taxon>
        <taxon>Auxenochlorella</taxon>
    </lineage>
</organism>
<evidence type="ECO:0000256" key="2">
    <source>
        <dbReference type="ARBA" id="ARBA00005699"/>
    </source>
</evidence>
<comment type="similarity">
    <text evidence="2">Belongs to the ATPase g subunit family.</text>
</comment>
<evidence type="ECO:0000256" key="1">
    <source>
        <dbReference type="ARBA" id="ARBA00004325"/>
    </source>
</evidence>
<keyword evidence="3" id="KW-0813">Transport</keyword>